<evidence type="ECO:0000256" key="3">
    <source>
        <dbReference type="ARBA" id="ARBA00022452"/>
    </source>
</evidence>
<dbReference type="PANTHER" id="PTHR30069:SF40">
    <property type="entry name" value="TONB-DEPENDENT RECEPTOR NMB0964-RELATED"/>
    <property type="match status" value="1"/>
</dbReference>
<feature type="domain" description="TonB-dependent receptor plug" evidence="12">
    <location>
        <begin position="52"/>
        <end position="155"/>
    </location>
</feature>
<evidence type="ECO:0000256" key="5">
    <source>
        <dbReference type="ARBA" id="ARBA00023077"/>
    </source>
</evidence>
<keyword evidence="7 8" id="KW-0998">Cell outer membrane</keyword>
<proteinExistence type="inferred from homology"/>
<gene>
    <name evidence="13" type="ORF">ACFOD9_13625</name>
</gene>
<keyword evidence="5 9" id="KW-0798">TonB box</keyword>
<name>A0ABV7IXF4_9SPHN</name>
<comment type="similarity">
    <text evidence="8 9">Belongs to the TonB-dependent receptor family.</text>
</comment>
<evidence type="ECO:0000313" key="14">
    <source>
        <dbReference type="Proteomes" id="UP001595604"/>
    </source>
</evidence>
<evidence type="ECO:0000256" key="9">
    <source>
        <dbReference type="RuleBase" id="RU003357"/>
    </source>
</evidence>
<dbReference type="Gene3D" id="2.40.170.20">
    <property type="entry name" value="TonB-dependent receptor, beta-barrel domain"/>
    <property type="match status" value="1"/>
</dbReference>
<keyword evidence="10" id="KW-0732">Signal</keyword>
<evidence type="ECO:0000256" key="7">
    <source>
        <dbReference type="ARBA" id="ARBA00023237"/>
    </source>
</evidence>
<dbReference type="InterPro" id="IPR036942">
    <property type="entry name" value="Beta-barrel_TonB_sf"/>
</dbReference>
<dbReference type="Pfam" id="PF00593">
    <property type="entry name" value="TonB_dep_Rec_b-barrel"/>
    <property type="match status" value="1"/>
</dbReference>
<reference evidence="14" key="1">
    <citation type="journal article" date="2019" name="Int. J. Syst. Evol. Microbiol.">
        <title>The Global Catalogue of Microorganisms (GCM) 10K type strain sequencing project: providing services to taxonomists for standard genome sequencing and annotation.</title>
        <authorList>
            <consortium name="The Broad Institute Genomics Platform"/>
            <consortium name="The Broad Institute Genome Sequencing Center for Infectious Disease"/>
            <person name="Wu L."/>
            <person name="Ma J."/>
        </authorList>
    </citation>
    <scope>NUCLEOTIDE SEQUENCE [LARGE SCALE GENOMIC DNA]</scope>
    <source>
        <strain evidence="14">KCTC 42984</strain>
    </source>
</reference>
<evidence type="ECO:0000256" key="1">
    <source>
        <dbReference type="ARBA" id="ARBA00004571"/>
    </source>
</evidence>
<evidence type="ECO:0000313" key="13">
    <source>
        <dbReference type="EMBL" id="MFC3175296.1"/>
    </source>
</evidence>
<evidence type="ECO:0000256" key="2">
    <source>
        <dbReference type="ARBA" id="ARBA00022448"/>
    </source>
</evidence>
<evidence type="ECO:0000256" key="4">
    <source>
        <dbReference type="ARBA" id="ARBA00022692"/>
    </source>
</evidence>
<comment type="caution">
    <text evidence="13">The sequence shown here is derived from an EMBL/GenBank/DDBJ whole genome shotgun (WGS) entry which is preliminary data.</text>
</comment>
<organism evidence="13 14">
    <name type="scientific">Novosphingobium bradum</name>
    <dbReference type="NCBI Taxonomy" id="1737444"/>
    <lineage>
        <taxon>Bacteria</taxon>
        <taxon>Pseudomonadati</taxon>
        <taxon>Pseudomonadota</taxon>
        <taxon>Alphaproteobacteria</taxon>
        <taxon>Sphingomonadales</taxon>
        <taxon>Sphingomonadaceae</taxon>
        <taxon>Novosphingobium</taxon>
    </lineage>
</organism>
<keyword evidence="14" id="KW-1185">Reference proteome</keyword>
<keyword evidence="2 8" id="KW-0813">Transport</keyword>
<dbReference type="InterPro" id="IPR039426">
    <property type="entry name" value="TonB-dep_rcpt-like"/>
</dbReference>
<dbReference type="InterPro" id="IPR037066">
    <property type="entry name" value="Plug_dom_sf"/>
</dbReference>
<keyword evidence="4 8" id="KW-0812">Transmembrane</keyword>
<evidence type="ECO:0000259" key="11">
    <source>
        <dbReference type="Pfam" id="PF00593"/>
    </source>
</evidence>
<dbReference type="PANTHER" id="PTHR30069">
    <property type="entry name" value="TONB-DEPENDENT OUTER MEMBRANE RECEPTOR"/>
    <property type="match status" value="1"/>
</dbReference>
<keyword evidence="3 8" id="KW-1134">Transmembrane beta strand</keyword>
<dbReference type="InterPro" id="IPR000531">
    <property type="entry name" value="Beta-barrel_TonB"/>
</dbReference>
<dbReference type="Gene3D" id="2.170.130.10">
    <property type="entry name" value="TonB-dependent receptor, plug domain"/>
    <property type="match status" value="1"/>
</dbReference>
<protein>
    <submittedName>
        <fullName evidence="13">TonB-dependent receptor</fullName>
    </submittedName>
</protein>
<keyword evidence="6 8" id="KW-0472">Membrane</keyword>
<evidence type="ECO:0000256" key="8">
    <source>
        <dbReference type="PROSITE-ProRule" id="PRU01360"/>
    </source>
</evidence>
<dbReference type="SUPFAM" id="SSF56935">
    <property type="entry name" value="Porins"/>
    <property type="match status" value="1"/>
</dbReference>
<dbReference type="InterPro" id="IPR012910">
    <property type="entry name" value="Plug_dom"/>
</dbReference>
<dbReference type="Pfam" id="PF07715">
    <property type="entry name" value="Plug"/>
    <property type="match status" value="1"/>
</dbReference>
<sequence length="699" mass="73321">MRRLPSIASSLLALAAAAPIFADPAADGSADPHDHVPQEIVVTGALRQSRLDALSGVAVIQGARLDQAIRPSIGDTLEHTAGVSSTSFGPTASRPVLRGMQGERVRLLTDGIGAIDVSNTSADHAAVVNPLLAERIEVLRGPQSLLYGASAIGGVVNVIDRRIPTSLPTEPVHLGAVAGYGSAAHERSAAGSVEVPLGGGFVAHGDGSYDKSDDLAIGGFALTPTLRAQALATAASGLGDPAIAYAANAAQAGVLPNTAARTWTAGGGLSYINDRGMLGASYTHSDSLYGVPVRLATRPGDGEEAPRLAMRQDRLDLRAEVKPGGAIDHVLLRAAWADYRHSELAPDGSVGTTFLDKGIEARLEVAQARRGGWQGASGAQFVNRDFDVIGDEAFLPKNGTQAFGLFTVQQVELGGFKLEAGARFEHTRIAAMPGPAQPQFAAGARRFDTVSLSGGAAWAVRPGWRLGLNLSRTERAPAAEELFANGPHAGTEAFEIGNPAFGIERATSLEAILKGGDADFGLEASAYYTWFANFIYDARTGAVIDGLPVYQGRQGDARWLGFEVEGHATLARLGGWTLAADGLADAVRATISSYGPAPRIPPLRLLGGLEAKSRKLDLRAEVEQVTAQHRVAPNETPTPAYTLINASASWRPWGEDRPLSFTLSANNLLDVAARRHASFLKDYAPLAGRDIRLTARLEL</sequence>
<evidence type="ECO:0000256" key="10">
    <source>
        <dbReference type="SAM" id="SignalP"/>
    </source>
</evidence>
<evidence type="ECO:0000259" key="12">
    <source>
        <dbReference type="Pfam" id="PF07715"/>
    </source>
</evidence>
<evidence type="ECO:0000256" key="6">
    <source>
        <dbReference type="ARBA" id="ARBA00023136"/>
    </source>
</evidence>
<feature type="signal peptide" evidence="10">
    <location>
        <begin position="1"/>
        <end position="22"/>
    </location>
</feature>
<feature type="chain" id="PRO_5046162755" evidence="10">
    <location>
        <begin position="23"/>
        <end position="699"/>
    </location>
</feature>
<keyword evidence="13" id="KW-0675">Receptor</keyword>
<accession>A0ABV7IXF4</accession>
<dbReference type="RefSeq" id="WP_379510670.1">
    <property type="nucleotide sequence ID" value="NZ_JBHRTQ010000011.1"/>
</dbReference>
<comment type="subcellular location">
    <subcellularLocation>
        <location evidence="1 8">Cell outer membrane</location>
        <topology evidence="1 8">Multi-pass membrane protein</topology>
    </subcellularLocation>
</comment>
<dbReference type="PROSITE" id="PS52016">
    <property type="entry name" value="TONB_DEPENDENT_REC_3"/>
    <property type="match status" value="1"/>
</dbReference>
<feature type="domain" description="TonB-dependent receptor-like beta-barrel" evidence="11">
    <location>
        <begin position="269"/>
        <end position="668"/>
    </location>
</feature>
<dbReference type="Proteomes" id="UP001595604">
    <property type="component" value="Unassembled WGS sequence"/>
</dbReference>
<dbReference type="EMBL" id="JBHRTQ010000011">
    <property type="protein sequence ID" value="MFC3175296.1"/>
    <property type="molecule type" value="Genomic_DNA"/>
</dbReference>